<accession>A0A0P6YKY7</accession>
<feature type="binding site" evidence="1">
    <location>
        <position position="76"/>
    </location>
    <ligand>
        <name>ATP</name>
        <dbReference type="ChEBI" id="CHEBI:30616"/>
    </ligand>
</feature>
<dbReference type="Pfam" id="PF02661">
    <property type="entry name" value="Fic"/>
    <property type="match status" value="1"/>
</dbReference>
<keyword evidence="6" id="KW-1185">Reference proteome</keyword>
<comment type="caution">
    <text evidence="5">The sequence shown here is derived from an EMBL/GenBank/DDBJ whole genome shotgun (WGS) entry which is preliminary data.</text>
</comment>
<dbReference type="OrthoDB" id="9813719at2"/>
<dbReference type="InterPro" id="IPR003812">
    <property type="entry name" value="Fido"/>
</dbReference>
<evidence type="ECO:0000313" key="6">
    <source>
        <dbReference type="Proteomes" id="UP000050277"/>
    </source>
</evidence>
<evidence type="ECO:0000313" key="5">
    <source>
        <dbReference type="EMBL" id="KPL91292.1"/>
    </source>
</evidence>
<reference evidence="5 6" key="1">
    <citation type="submission" date="2015-07" db="EMBL/GenBank/DDBJ databases">
        <title>Whole genome sequence of Herpetosiphon geysericola DSM 7119.</title>
        <authorList>
            <person name="Hemp J."/>
            <person name="Ward L.M."/>
            <person name="Pace L.A."/>
            <person name="Fischer W.W."/>
        </authorList>
    </citation>
    <scope>NUCLEOTIDE SEQUENCE [LARGE SCALE GENOMIC DNA]</scope>
    <source>
        <strain evidence="5 6">DSM 7119</strain>
    </source>
</reference>
<feature type="active site" evidence="2">
    <location>
        <position position="208"/>
    </location>
</feature>
<evidence type="ECO:0000256" key="2">
    <source>
        <dbReference type="PIRSR" id="PIRSR640198-1"/>
    </source>
</evidence>
<dbReference type="EMBL" id="LGKP01000006">
    <property type="protein sequence ID" value="KPL91292.1"/>
    <property type="molecule type" value="Genomic_DNA"/>
</dbReference>
<gene>
    <name evidence="5" type="ORF">SE18_02365</name>
</gene>
<dbReference type="Proteomes" id="UP000050277">
    <property type="component" value="Unassembled WGS sequence"/>
</dbReference>
<keyword evidence="1" id="KW-0067">ATP-binding</keyword>
<dbReference type="InterPro" id="IPR036597">
    <property type="entry name" value="Fido-like_dom_sf"/>
</dbReference>
<feature type="domain" description="Fido" evidence="4">
    <location>
        <begin position="121"/>
        <end position="272"/>
    </location>
</feature>
<dbReference type="InterPro" id="IPR025758">
    <property type="entry name" value="Fic/DOC_N"/>
</dbReference>
<dbReference type="PANTHER" id="PTHR13504">
    <property type="entry name" value="FIDO DOMAIN-CONTAINING PROTEIN DDB_G0283145"/>
    <property type="match status" value="1"/>
</dbReference>
<dbReference type="InterPro" id="IPR040198">
    <property type="entry name" value="Fido_containing"/>
</dbReference>
<dbReference type="PATRIC" id="fig|70996.4.peg.1631"/>
<dbReference type="GO" id="GO:0005524">
    <property type="term" value="F:ATP binding"/>
    <property type="evidence" value="ECO:0007669"/>
    <property type="project" value="UniProtKB-KW"/>
</dbReference>
<name>A0A0P6YKY7_9CHLR</name>
<dbReference type="RefSeq" id="WP_054532814.1">
    <property type="nucleotide sequence ID" value="NZ_LGKP01000006.1"/>
</dbReference>
<evidence type="ECO:0000256" key="3">
    <source>
        <dbReference type="PIRSR" id="PIRSR640198-2"/>
    </source>
</evidence>
<keyword evidence="1" id="KW-0547">Nucleotide-binding</keyword>
<dbReference type="Gene3D" id="1.10.3290.10">
    <property type="entry name" value="Fido-like domain"/>
    <property type="match status" value="1"/>
</dbReference>
<sequence>METPSGRYIRSMAGHQTFFPNPLPPELIISSALQNKIEQTTHALGKVEMCRKLLPNADLLIYSSLQREAIASSTIEGTIASVDELIRFQIIEDSERQAVREVANYAEALRWGVTELERIPISINLILGLHERLLHGVRGSGQAGTFKQAQNYIGNTDQITIDKATFVPPPPELVLFLMSGLEQYINSEQSSARLIQSALTHYQFETIHPFHDGNGRVGRLLIILQLIQQGLLTAPLIYPSVYFESRRDTYYRLLQSVREEGNWLEWIEFFIDGIYTQAQSTIQLTDIIIDLPKLILKDISPRKRSVAQEVLEVFFHHPIRTIRDITDYTGRYHTSIQPVIDELQSLEIIEEISGKQKGRTYACRPIIDIIIRG</sequence>
<feature type="binding site" evidence="3">
    <location>
        <begin position="250"/>
        <end position="251"/>
    </location>
    <ligand>
        <name>ATP</name>
        <dbReference type="ChEBI" id="CHEBI:30616"/>
    </ligand>
</feature>
<dbReference type="AlphaFoldDB" id="A0A0P6YKY7"/>
<evidence type="ECO:0000259" key="4">
    <source>
        <dbReference type="PROSITE" id="PS51459"/>
    </source>
</evidence>
<dbReference type="PANTHER" id="PTHR13504:SF38">
    <property type="entry name" value="FIDO DOMAIN-CONTAINING PROTEIN"/>
    <property type="match status" value="1"/>
</dbReference>
<dbReference type="Pfam" id="PF13784">
    <property type="entry name" value="Fic_N"/>
    <property type="match status" value="1"/>
</dbReference>
<proteinExistence type="predicted"/>
<dbReference type="PIRSF" id="PIRSF038925">
    <property type="entry name" value="AMP-prot_trans"/>
    <property type="match status" value="1"/>
</dbReference>
<feature type="binding site" evidence="3">
    <location>
        <begin position="212"/>
        <end position="219"/>
    </location>
    <ligand>
        <name>ATP</name>
        <dbReference type="ChEBI" id="CHEBI:30616"/>
    </ligand>
</feature>
<dbReference type="PROSITE" id="PS51459">
    <property type="entry name" value="FIDO"/>
    <property type="match status" value="1"/>
</dbReference>
<protein>
    <recommendedName>
        <fullName evidence="4">Fido domain-containing protein</fullName>
    </recommendedName>
</protein>
<dbReference type="SUPFAM" id="SSF140931">
    <property type="entry name" value="Fic-like"/>
    <property type="match status" value="1"/>
</dbReference>
<feature type="binding site" evidence="1">
    <location>
        <position position="250"/>
    </location>
    <ligand>
        <name>ATP</name>
        <dbReference type="ChEBI" id="CHEBI:30616"/>
    </ligand>
</feature>
<feature type="binding site" evidence="1">
    <location>
        <begin position="213"/>
        <end position="219"/>
    </location>
    <ligand>
        <name>ATP</name>
        <dbReference type="ChEBI" id="CHEBI:30616"/>
    </ligand>
</feature>
<dbReference type="InterPro" id="IPR026287">
    <property type="entry name" value="SoFic-like"/>
</dbReference>
<feature type="binding site" evidence="1">
    <location>
        <position position="208"/>
    </location>
    <ligand>
        <name>ATP</name>
        <dbReference type="ChEBI" id="CHEBI:30616"/>
    </ligand>
</feature>
<organism evidence="5 6">
    <name type="scientific">Herpetosiphon geysericola</name>
    <dbReference type="NCBI Taxonomy" id="70996"/>
    <lineage>
        <taxon>Bacteria</taxon>
        <taxon>Bacillati</taxon>
        <taxon>Chloroflexota</taxon>
        <taxon>Chloroflexia</taxon>
        <taxon>Herpetosiphonales</taxon>
        <taxon>Herpetosiphonaceae</taxon>
        <taxon>Herpetosiphon</taxon>
    </lineage>
</organism>
<dbReference type="STRING" id="70996.SE18_02365"/>
<evidence type="ECO:0000256" key="1">
    <source>
        <dbReference type="PIRSR" id="PIRSR038925-1"/>
    </source>
</evidence>